<reference evidence="14 15" key="1">
    <citation type="submission" date="2024-08" db="EMBL/GenBank/DDBJ databases">
        <authorList>
            <person name="Cucini C."/>
            <person name="Frati F."/>
        </authorList>
    </citation>
    <scope>NUCLEOTIDE SEQUENCE [LARGE SCALE GENOMIC DNA]</scope>
</reference>
<comment type="subcellular location">
    <subcellularLocation>
        <location evidence="3">Endoplasmic reticulum membrane</location>
        <topology evidence="3">Peripheral membrane protein</topology>
    </subcellularLocation>
    <subcellularLocation>
        <location evidence="2">Microsome membrane</location>
        <topology evidence="2">Peripheral membrane protein</topology>
    </subcellularLocation>
</comment>
<evidence type="ECO:0000256" key="3">
    <source>
        <dbReference type="ARBA" id="ARBA00004406"/>
    </source>
</evidence>
<keyword evidence="5 13" id="KW-0349">Heme</keyword>
<dbReference type="Pfam" id="PF00067">
    <property type="entry name" value="p450"/>
    <property type="match status" value="1"/>
</dbReference>
<dbReference type="InterPro" id="IPR036396">
    <property type="entry name" value="Cyt_P450_sf"/>
</dbReference>
<dbReference type="InterPro" id="IPR050476">
    <property type="entry name" value="Insect_CytP450_Detox"/>
</dbReference>
<evidence type="ECO:0000256" key="13">
    <source>
        <dbReference type="RuleBase" id="RU000461"/>
    </source>
</evidence>
<evidence type="ECO:0000256" key="12">
    <source>
        <dbReference type="ARBA" id="ARBA00023136"/>
    </source>
</evidence>
<dbReference type="EMBL" id="CAXLJM020000019">
    <property type="protein sequence ID" value="CAL8086073.1"/>
    <property type="molecule type" value="Genomic_DNA"/>
</dbReference>
<keyword evidence="12" id="KW-0472">Membrane</keyword>
<evidence type="ECO:0000313" key="15">
    <source>
        <dbReference type="Proteomes" id="UP001642540"/>
    </source>
</evidence>
<keyword evidence="10 13" id="KW-0408">Iron</keyword>
<name>A0ABP1Q1P3_9HEXA</name>
<dbReference type="CDD" id="cd11056">
    <property type="entry name" value="CYP6-like"/>
    <property type="match status" value="1"/>
</dbReference>
<evidence type="ECO:0000256" key="8">
    <source>
        <dbReference type="ARBA" id="ARBA00022848"/>
    </source>
</evidence>
<evidence type="ECO:0000256" key="9">
    <source>
        <dbReference type="ARBA" id="ARBA00023002"/>
    </source>
</evidence>
<dbReference type="PANTHER" id="PTHR24292:SF54">
    <property type="entry name" value="CYP9F3-RELATED"/>
    <property type="match status" value="1"/>
</dbReference>
<dbReference type="PRINTS" id="PR00385">
    <property type="entry name" value="P450"/>
</dbReference>
<comment type="cofactor">
    <cofactor evidence="1">
        <name>heme</name>
        <dbReference type="ChEBI" id="CHEBI:30413"/>
    </cofactor>
</comment>
<keyword evidence="11 13" id="KW-0503">Monooxygenase</keyword>
<dbReference type="InterPro" id="IPR017972">
    <property type="entry name" value="Cyt_P450_CS"/>
</dbReference>
<evidence type="ECO:0000256" key="2">
    <source>
        <dbReference type="ARBA" id="ARBA00004174"/>
    </source>
</evidence>
<keyword evidence="8" id="KW-0492">Microsome</keyword>
<dbReference type="PANTHER" id="PTHR24292">
    <property type="entry name" value="CYTOCHROME P450"/>
    <property type="match status" value="1"/>
</dbReference>
<dbReference type="PRINTS" id="PR00463">
    <property type="entry name" value="EP450I"/>
</dbReference>
<evidence type="ECO:0008006" key="16">
    <source>
        <dbReference type="Google" id="ProtNLM"/>
    </source>
</evidence>
<keyword evidence="7" id="KW-0256">Endoplasmic reticulum</keyword>
<proteinExistence type="inferred from homology"/>
<evidence type="ECO:0000256" key="11">
    <source>
        <dbReference type="ARBA" id="ARBA00023033"/>
    </source>
</evidence>
<protein>
    <recommendedName>
        <fullName evidence="16">Cytochrome P450 9e2</fullName>
    </recommendedName>
</protein>
<accession>A0ABP1Q1P3</accession>
<evidence type="ECO:0000256" key="1">
    <source>
        <dbReference type="ARBA" id="ARBA00001971"/>
    </source>
</evidence>
<evidence type="ECO:0000256" key="10">
    <source>
        <dbReference type="ARBA" id="ARBA00023004"/>
    </source>
</evidence>
<comment type="similarity">
    <text evidence="4 13">Belongs to the cytochrome P450 family.</text>
</comment>
<dbReference type="InterPro" id="IPR002401">
    <property type="entry name" value="Cyt_P450_E_grp-I"/>
</dbReference>
<keyword evidence="15" id="KW-1185">Reference proteome</keyword>
<comment type="caution">
    <text evidence="14">The sequence shown here is derived from an EMBL/GenBank/DDBJ whole genome shotgun (WGS) entry which is preliminary data.</text>
</comment>
<evidence type="ECO:0000313" key="14">
    <source>
        <dbReference type="EMBL" id="CAL8086073.1"/>
    </source>
</evidence>
<evidence type="ECO:0000256" key="7">
    <source>
        <dbReference type="ARBA" id="ARBA00022824"/>
    </source>
</evidence>
<evidence type="ECO:0000256" key="6">
    <source>
        <dbReference type="ARBA" id="ARBA00022723"/>
    </source>
</evidence>
<dbReference type="Gene3D" id="1.10.630.10">
    <property type="entry name" value="Cytochrome P450"/>
    <property type="match status" value="1"/>
</dbReference>
<evidence type="ECO:0000256" key="5">
    <source>
        <dbReference type="ARBA" id="ARBA00022617"/>
    </source>
</evidence>
<organism evidence="14 15">
    <name type="scientific">Orchesella dallaii</name>
    <dbReference type="NCBI Taxonomy" id="48710"/>
    <lineage>
        <taxon>Eukaryota</taxon>
        <taxon>Metazoa</taxon>
        <taxon>Ecdysozoa</taxon>
        <taxon>Arthropoda</taxon>
        <taxon>Hexapoda</taxon>
        <taxon>Collembola</taxon>
        <taxon>Entomobryomorpha</taxon>
        <taxon>Entomobryoidea</taxon>
        <taxon>Orchesellidae</taxon>
        <taxon>Orchesellinae</taxon>
        <taxon>Orchesella</taxon>
    </lineage>
</organism>
<keyword evidence="6 13" id="KW-0479">Metal-binding</keyword>
<keyword evidence="9 13" id="KW-0560">Oxidoreductase</keyword>
<sequence>MLLALIFIVVIGVLLYKLLLPSSKNFFKEHGIREIDSSVAVSKLDIFLSRKGLALADDYAYKTMGSEKYCGLNDLGNNLVLIKDMDLMKRILIKDFDYFVDRRDIFSDAEISFKKMLPSLKGDEWKGVRNAVSPTFTTGKIRRMMEYFNSVGKEWVDSFKEKARASPNGSATIEALPAVNQYTIDVIAAAVFGMKAGTIQNPKSPFAQMATRLSEPTKWQMLKFTLFLQFPKIALKLFKFKVMDEEALNFFEGILGKGLKARMSGSTTKRNDFLQLLVEAKKGELKAEGKDELSSFEKEAQIEGNASVEKKQWLTEQVMNSQSLVFFIAGFSTTSNSITFTAYALAVHHDVQDKLRKELGKIVKPDGSLDYDELTTLPYMEMVICEVLRKFLPVSRLERKCIRDYVDTETGLSIPKGTIVGIPAYSIHHDEQYYDNPEKFDPENFSPDKKSKRNPYAYMPFGIGPRNCIGMRFALVETKVAVAHLVHNFRIETTKKTPIPAKGKWLGFGLFPPKGLELKLTPLKN</sequence>
<dbReference type="PROSITE" id="PS00086">
    <property type="entry name" value="CYTOCHROME_P450"/>
    <property type="match status" value="1"/>
</dbReference>
<dbReference type="SUPFAM" id="SSF48264">
    <property type="entry name" value="Cytochrome P450"/>
    <property type="match status" value="1"/>
</dbReference>
<dbReference type="InterPro" id="IPR001128">
    <property type="entry name" value="Cyt_P450"/>
</dbReference>
<evidence type="ECO:0000256" key="4">
    <source>
        <dbReference type="ARBA" id="ARBA00010617"/>
    </source>
</evidence>
<dbReference type="Proteomes" id="UP001642540">
    <property type="component" value="Unassembled WGS sequence"/>
</dbReference>
<gene>
    <name evidence="14" type="ORF">ODALV1_LOCUS6323</name>
</gene>